<evidence type="ECO:0000256" key="9">
    <source>
        <dbReference type="SAM" id="Phobius"/>
    </source>
</evidence>
<keyword evidence="3 9" id="KW-1133">Transmembrane helix</keyword>
<dbReference type="PROSITE" id="PS50262">
    <property type="entry name" value="G_PROTEIN_RECEP_F1_2"/>
    <property type="match status" value="1"/>
</dbReference>
<dbReference type="PANTHER" id="PTHR48002">
    <property type="entry name" value="OLFACTORY RECEPTOR"/>
    <property type="match status" value="1"/>
</dbReference>
<dbReference type="SUPFAM" id="SSF81321">
    <property type="entry name" value="Family A G protein-coupled receptor-like"/>
    <property type="match status" value="1"/>
</dbReference>
<dbReference type="InterPro" id="IPR050427">
    <property type="entry name" value="Olfactory_Receptors"/>
</dbReference>
<keyword evidence="12" id="KW-1185">Reference proteome</keyword>
<dbReference type="GO" id="GO:0004930">
    <property type="term" value="F:G protein-coupled receptor activity"/>
    <property type="evidence" value="ECO:0007669"/>
    <property type="project" value="UniProtKB-KW"/>
</dbReference>
<proteinExistence type="predicted"/>
<comment type="subcellular location">
    <subcellularLocation>
        <location evidence="1">Membrane</location>
        <topology evidence="1">Multi-pass membrane protein</topology>
    </subcellularLocation>
</comment>
<evidence type="ECO:0000256" key="7">
    <source>
        <dbReference type="ARBA" id="ARBA00023224"/>
    </source>
</evidence>
<feature type="transmembrane region" description="Helical" evidence="9">
    <location>
        <begin position="167"/>
        <end position="192"/>
    </location>
</feature>
<sequence length="202" mass="22648">MKQCSACSTSNEAGTCPRDTDMDGHTQTQRTMTCPVTQTATDKALPSTAPIYRTHIKHKHGQPGDFSEQIFGEAKVCSPKVQGCEHAYKMELQVLFFTFFFLANAMILLGTVLIIVVVRADPKLYSPMYFLLCNLSFMDICYTSVTSPRMLMGLLSQRKTIAFEDRIVQLFFLNFVGATEMLVPAVMVYNYYTAICEPTQSS</sequence>
<dbReference type="Gene3D" id="1.20.1070.10">
    <property type="entry name" value="Rhodopsin 7-helix transmembrane proteins"/>
    <property type="match status" value="1"/>
</dbReference>
<feature type="domain" description="G-protein coupled receptors family 1 profile" evidence="10">
    <location>
        <begin position="110"/>
        <end position="202"/>
    </location>
</feature>
<evidence type="ECO:0000256" key="6">
    <source>
        <dbReference type="ARBA" id="ARBA00023170"/>
    </source>
</evidence>
<dbReference type="InterPro" id="IPR000725">
    <property type="entry name" value="Olfact_rcpt"/>
</dbReference>
<dbReference type="Proteomes" id="UP001333110">
    <property type="component" value="Unassembled WGS sequence"/>
</dbReference>
<dbReference type="EMBL" id="JAUNZN010000024">
    <property type="protein sequence ID" value="KAK4808467.1"/>
    <property type="molecule type" value="Genomic_DNA"/>
</dbReference>
<reference evidence="11 12" key="1">
    <citation type="journal article" date="2023" name="J. Hered.">
        <title>Chromosome-level genome of the wood stork (Mycteria americana) provides insight into avian chromosome evolution.</title>
        <authorList>
            <person name="Flamio R. Jr."/>
            <person name="Ramstad K.M."/>
        </authorList>
    </citation>
    <scope>NUCLEOTIDE SEQUENCE [LARGE SCALE GENOMIC DNA]</scope>
    <source>
        <strain evidence="11">JAX WOST 10</strain>
    </source>
</reference>
<evidence type="ECO:0000256" key="4">
    <source>
        <dbReference type="ARBA" id="ARBA00023040"/>
    </source>
</evidence>
<keyword evidence="7" id="KW-0807">Transducer</keyword>
<keyword evidence="4" id="KW-0297">G-protein coupled receptor</keyword>
<feature type="transmembrane region" description="Helical" evidence="9">
    <location>
        <begin position="124"/>
        <end position="146"/>
    </location>
</feature>
<feature type="compositionally biased region" description="Polar residues" evidence="8">
    <location>
        <begin position="1"/>
        <end position="13"/>
    </location>
</feature>
<comment type="caution">
    <text evidence="11">The sequence shown here is derived from an EMBL/GenBank/DDBJ whole genome shotgun (WGS) entry which is preliminary data.</text>
</comment>
<gene>
    <name evidence="11" type="ORF">QYF61_005784</name>
</gene>
<keyword evidence="6" id="KW-0675">Receptor</keyword>
<protein>
    <recommendedName>
        <fullName evidence="10">G-protein coupled receptors family 1 profile domain-containing protein</fullName>
    </recommendedName>
</protein>
<keyword evidence="2 9" id="KW-0812">Transmembrane</keyword>
<evidence type="ECO:0000313" key="11">
    <source>
        <dbReference type="EMBL" id="KAK4808467.1"/>
    </source>
</evidence>
<evidence type="ECO:0000256" key="5">
    <source>
        <dbReference type="ARBA" id="ARBA00023136"/>
    </source>
</evidence>
<evidence type="ECO:0000256" key="2">
    <source>
        <dbReference type="ARBA" id="ARBA00022692"/>
    </source>
</evidence>
<evidence type="ECO:0000313" key="12">
    <source>
        <dbReference type="Proteomes" id="UP001333110"/>
    </source>
</evidence>
<accession>A0AAN7MLP8</accession>
<keyword evidence="5 9" id="KW-0472">Membrane</keyword>
<dbReference type="InterPro" id="IPR017452">
    <property type="entry name" value="GPCR_Rhodpsn_7TM"/>
</dbReference>
<organism evidence="11 12">
    <name type="scientific">Mycteria americana</name>
    <name type="common">Wood stork</name>
    <dbReference type="NCBI Taxonomy" id="33587"/>
    <lineage>
        <taxon>Eukaryota</taxon>
        <taxon>Metazoa</taxon>
        <taxon>Chordata</taxon>
        <taxon>Craniata</taxon>
        <taxon>Vertebrata</taxon>
        <taxon>Euteleostomi</taxon>
        <taxon>Archelosauria</taxon>
        <taxon>Archosauria</taxon>
        <taxon>Dinosauria</taxon>
        <taxon>Saurischia</taxon>
        <taxon>Theropoda</taxon>
        <taxon>Coelurosauria</taxon>
        <taxon>Aves</taxon>
        <taxon>Neognathae</taxon>
        <taxon>Neoaves</taxon>
        <taxon>Aequornithes</taxon>
        <taxon>Ciconiiformes</taxon>
        <taxon>Ciconiidae</taxon>
        <taxon>Mycteria</taxon>
    </lineage>
</organism>
<evidence type="ECO:0000256" key="8">
    <source>
        <dbReference type="SAM" id="MobiDB-lite"/>
    </source>
</evidence>
<dbReference type="AlphaFoldDB" id="A0AAN7MLP8"/>
<dbReference type="GO" id="GO:0004984">
    <property type="term" value="F:olfactory receptor activity"/>
    <property type="evidence" value="ECO:0007669"/>
    <property type="project" value="InterPro"/>
</dbReference>
<evidence type="ECO:0000259" key="10">
    <source>
        <dbReference type="PROSITE" id="PS50262"/>
    </source>
</evidence>
<feature type="transmembrane region" description="Helical" evidence="9">
    <location>
        <begin position="94"/>
        <end position="118"/>
    </location>
</feature>
<name>A0AAN7MLP8_MYCAM</name>
<dbReference type="Pfam" id="PF13853">
    <property type="entry name" value="7tm_4"/>
    <property type="match status" value="1"/>
</dbReference>
<dbReference type="GO" id="GO:0005886">
    <property type="term" value="C:plasma membrane"/>
    <property type="evidence" value="ECO:0007669"/>
    <property type="project" value="UniProtKB-ARBA"/>
</dbReference>
<evidence type="ECO:0000256" key="1">
    <source>
        <dbReference type="ARBA" id="ARBA00004141"/>
    </source>
</evidence>
<feature type="region of interest" description="Disordered" evidence="8">
    <location>
        <begin position="1"/>
        <end position="28"/>
    </location>
</feature>
<evidence type="ECO:0000256" key="3">
    <source>
        <dbReference type="ARBA" id="ARBA00022989"/>
    </source>
</evidence>